<evidence type="ECO:0000256" key="4">
    <source>
        <dbReference type="SAM" id="MobiDB-lite"/>
    </source>
</evidence>
<feature type="region of interest" description="Disordered" evidence="4">
    <location>
        <begin position="686"/>
        <end position="737"/>
    </location>
</feature>
<dbReference type="SUPFAM" id="SSF74788">
    <property type="entry name" value="Cullin repeat-like"/>
    <property type="match status" value="1"/>
</dbReference>
<comment type="caution">
    <text evidence="6">The sequence shown here is derived from an EMBL/GenBank/DDBJ whole genome shotgun (WGS) entry which is preliminary data.</text>
</comment>
<feature type="compositionally biased region" description="Low complexity" evidence="4">
    <location>
        <begin position="695"/>
        <end position="721"/>
    </location>
</feature>
<feature type="domain" description="Exocyst component Exo84 C-terminal" evidence="5">
    <location>
        <begin position="135"/>
        <end position="338"/>
    </location>
</feature>
<gene>
    <name evidence="6" type="ORF">RND71_033819</name>
</gene>
<dbReference type="PANTHER" id="PTHR21426:SF2">
    <property type="entry name" value="EXOCYST COMPLEX COMPONENT EXO84C"/>
    <property type="match status" value="1"/>
</dbReference>
<sequence>MRMESSEEEDDFPYIESVTPQSKIDSIYQSKTEKGIRKICFELLDLKDAVENLCGNTRTKLSEEVVETEHELNELRKHISAQGILVQDLMNGVCRELDEWSLASGDVQEANESSRSSDYGDTFMNDMEDENVLFLENIDVLLAEHKIEEVIEAIYAKERSHPELKSSGDTSSTEPSSFKSALSKRKKMLQNQLVEITERPSISIVKLKKALSGLLKLGKGSLAHQLLVKLYRSRLQKSIEAFLSLCPCYPETYSATLSNLVFSTISLTTKESGAMFGDNPVYSNRIIQWAEREIEYFVRLVKEHAPPSDGAPALHAASVCAQASLNHCNALEKQGLKLSKLLLVLLRPYMEEVLELNFIRARKVVLDFASSDEGKQLSPRFASPLSTFATTSDTLLVESGMRFIYVVKEIVEKLTQLVILHFGANILTRISHLFDKYVDSLIKSLPGLSEDDNLNELKEPVPFRAETDSEQLALLGTAFTIAEELLPMVVSRIWNVLDEIKEVGSENMMPAANNTVELKDWRRQLQHSLDKLRDNFCRQYVVNFIYSRDGDARLDAQIYLSGVGEDRIWDTDPLPSLPFQRLVMWLSDEQEFWSVLEDETAPLQPLGLQQLILDMHFTVEIARFAGYPSRHVHQISSDIIARAVRTFSARGIDPQSALPEDEWFTETAKGAINKLLLGGSGSDTSEIDDDHIIMHDGGMSDSDGSPSSLSSADSSESFASAQMGDLDSPVDFSDPDS</sequence>
<evidence type="ECO:0000313" key="7">
    <source>
        <dbReference type="Proteomes" id="UP001291623"/>
    </source>
</evidence>
<dbReference type="GO" id="GO:0000145">
    <property type="term" value="C:exocyst"/>
    <property type="evidence" value="ECO:0007669"/>
    <property type="project" value="InterPro"/>
</dbReference>
<feature type="region of interest" description="Disordered" evidence="4">
    <location>
        <begin position="162"/>
        <end position="183"/>
    </location>
</feature>
<dbReference type="InterPro" id="IPR042561">
    <property type="entry name" value="Exo84_C_1"/>
</dbReference>
<dbReference type="EMBL" id="JAVYJV010000018">
    <property type="protein sequence ID" value="KAK4347480.1"/>
    <property type="molecule type" value="Genomic_DNA"/>
</dbReference>
<dbReference type="GO" id="GO:0008104">
    <property type="term" value="P:intracellular protein localization"/>
    <property type="evidence" value="ECO:0007669"/>
    <property type="project" value="TreeGrafter"/>
</dbReference>
<organism evidence="6 7">
    <name type="scientific">Anisodus tanguticus</name>
    <dbReference type="NCBI Taxonomy" id="243964"/>
    <lineage>
        <taxon>Eukaryota</taxon>
        <taxon>Viridiplantae</taxon>
        <taxon>Streptophyta</taxon>
        <taxon>Embryophyta</taxon>
        <taxon>Tracheophyta</taxon>
        <taxon>Spermatophyta</taxon>
        <taxon>Magnoliopsida</taxon>
        <taxon>eudicotyledons</taxon>
        <taxon>Gunneridae</taxon>
        <taxon>Pentapetalae</taxon>
        <taxon>asterids</taxon>
        <taxon>lamiids</taxon>
        <taxon>Solanales</taxon>
        <taxon>Solanaceae</taxon>
        <taxon>Solanoideae</taxon>
        <taxon>Hyoscyameae</taxon>
        <taxon>Anisodus</taxon>
    </lineage>
</organism>
<evidence type="ECO:0000256" key="3">
    <source>
        <dbReference type="ARBA" id="ARBA00022483"/>
    </source>
</evidence>
<accession>A0AAE1R8G7</accession>
<protein>
    <recommendedName>
        <fullName evidence="5">Exocyst component Exo84 C-terminal domain-containing protein</fullName>
    </recommendedName>
</protein>
<dbReference type="FunFam" id="1.20.58.1220:FF:000005">
    <property type="entry name" value="Os07g0568000 protein"/>
    <property type="match status" value="1"/>
</dbReference>
<dbReference type="Gene3D" id="1.20.58.1220">
    <property type="entry name" value="Exo84p, C-terminal helical domain"/>
    <property type="match status" value="1"/>
</dbReference>
<dbReference type="AlphaFoldDB" id="A0AAE1R8G7"/>
<evidence type="ECO:0000259" key="5">
    <source>
        <dbReference type="Pfam" id="PF16528"/>
    </source>
</evidence>
<reference evidence="6" key="1">
    <citation type="submission" date="2023-12" db="EMBL/GenBank/DDBJ databases">
        <title>Genome assembly of Anisodus tanguticus.</title>
        <authorList>
            <person name="Wang Y.-J."/>
        </authorList>
    </citation>
    <scope>NUCLEOTIDE SEQUENCE</scope>
    <source>
        <strain evidence="6">KB-2021</strain>
        <tissue evidence="6">Leaf</tissue>
    </source>
</reference>
<keyword evidence="3" id="KW-0268">Exocytosis</keyword>
<evidence type="ECO:0000256" key="1">
    <source>
        <dbReference type="ARBA" id="ARBA00007210"/>
    </source>
</evidence>
<dbReference type="GO" id="GO:0006887">
    <property type="term" value="P:exocytosis"/>
    <property type="evidence" value="ECO:0007669"/>
    <property type="project" value="UniProtKB-KW"/>
</dbReference>
<dbReference type="InterPro" id="IPR042560">
    <property type="entry name" value="Exo84_C_2"/>
</dbReference>
<keyword evidence="2" id="KW-0813">Transport</keyword>
<proteinExistence type="inferred from homology"/>
<dbReference type="PANTHER" id="PTHR21426">
    <property type="entry name" value="EXOCYST COMPLEX COMPONENT 8"/>
    <property type="match status" value="1"/>
</dbReference>
<name>A0AAE1R8G7_9SOLA</name>
<dbReference type="Proteomes" id="UP001291623">
    <property type="component" value="Unassembled WGS sequence"/>
</dbReference>
<dbReference type="Pfam" id="PF16528">
    <property type="entry name" value="Exo84_C"/>
    <property type="match status" value="1"/>
</dbReference>
<dbReference type="Gene3D" id="1.20.58.1210">
    <property type="entry name" value="Exo84p, N-terminal helical domain"/>
    <property type="match status" value="1"/>
</dbReference>
<dbReference type="InterPro" id="IPR033961">
    <property type="entry name" value="Exo84"/>
</dbReference>
<dbReference type="GO" id="GO:0006893">
    <property type="term" value="P:Golgi to plasma membrane transport"/>
    <property type="evidence" value="ECO:0007669"/>
    <property type="project" value="TreeGrafter"/>
</dbReference>
<dbReference type="InterPro" id="IPR032403">
    <property type="entry name" value="Exo84_C"/>
</dbReference>
<comment type="similarity">
    <text evidence="1">Belongs to the EXO84 family.</text>
</comment>
<evidence type="ECO:0000256" key="2">
    <source>
        <dbReference type="ARBA" id="ARBA00022448"/>
    </source>
</evidence>
<keyword evidence="7" id="KW-1185">Reference proteome</keyword>
<dbReference type="InterPro" id="IPR016159">
    <property type="entry name" value="Cullin_repeat-like_dom_sf"/>
</dbReference>
<evidence type="ECO:0000313" key="6">
    <source>
        <dbReference type="EMBL" id="KAK4347480.1"/>
    </source>
</evidence>
<feature type="compositionally biased region" description="Low complexity" evidence="4">
    <location>
        <begin position="167"/>
        <end position="177"/>
    </location>
</feature>